<reference evidence="7 8" key="1">
    <citation type="journal article" date="2018" name="Int. J. Syst. Evol. Microbiol.">
        <title>Bifidobacterium catulorum sp. nov., a novel taxon from the faeces of the baby common marmoset (Callithrix jacchus).</title>
        <authorList>
            <person name="Modesto M."/>
            <person name="Michelini S."/>
            <person name="Oki K."/>
            <person name="Biavati B."/>
            <person name="Watanabe K."/>
            <person name="Mattarelli P."/>
        </authorList>
    </citation>
    <scope>NUCLEOTIDE SEQUENCE [LARGE SCALE GENOMIC DNA]</scope>
    <source>
        <strain evidence="7 8">MRM 8.19</strain>
    </source>
</reference>
<dbReference type="InterPro" id="IPR038729">
    <property type="entry name" value="Rad50/SbcC_AAA"/>
</dbReference>
<name>A0A2U2MTC1_9BIFI</name>
<sequence>MRRLPARHVPPPRRRLPPSVGKEIRDTPPPGHGRPCHGRPAPFAWRIRRGARIRALYIGPRTHRSRGGRAARRRGAGEEGAGTMRLIGMRFMGIGPYDGEYSIDFAALSRSHIFLIEGETGSGKSTILDCISFALYGAVSSDDASKDRLRSRFLDTDPKASFVDLIFEIDGSYYRVRRQPQFERRKRRGEGTMTENAKGTLWKIDAGLGDLVRATAAGESEPDGGAQRYFDYAEAAGNSETLASQARDTGVEVIRLLHLNRDQFSKTVMLAQGQFSGFLKCKPEERTRLIKDLFSADIYERIQTILDTMRKQRSADMDRRRDDVIGMIDEAKDNADRIDALAVECGTIAGDDDADADADNGIDADGGTAHDAAWCLTDGGDLNEPAMSPDDIVAAIGSRLRQVAETSDATLARCRATLQTTADALAAARERLDVGLRLRSLAEAEQTAVKRRGELKARDDDMRQARERVERSRKAEPVVQAQRECTALSVQRGSQERRLGEYRERLARYDAADVMAAAREQALRKAAERPVAEAALDAATTLRERLRKAEAARKEASEAVENAERNEQRVAQTTAALGSMESADAVNERLQDVIRQEGSKDRLAERLDEARNRLRHARLREEAASKLRELEDAALLAGRRHHEAEAAYAKAEAAQRTAGAAAFAALLADGEPCPVCGAVDHPAPAIVPADEPDAAQITRLGQTVSEALAAFEAAKSAVVIQNKTLDTEAELAHGLDVAQAQAAVAALQAELDAAEGLAQRHRLLSEQLLKIRAAEQDDAQARQALEIARNNAENARRLADAAIELCIGADGAPATPESVQRQEQKAREAINECERQQTIAERIAERIDQRAALEKQTAEAESALRTLGEQLETSLARLSELADANRFADADAARIALLPEQEAARLKQAIDDHDTQMSVVTADLARIRGEFADLAQSAQAKRLFSDESSDLADESSDPADDFGMGVIDIMAIVTMFDETAERRRLAVAEQAHEAAIRAEEQARGLDEARRRRTEALTAGLRDWAKAGADYAPVRDMALLAGGKAGSLANDGLSLVTYAVTERFRDVLDRANEILKDIRGGVYELRLGTHEGRTARTGLPIEVFDRRSERSTEATTLSGGETFFVSLALSLALADIIQAENGGISMDTLFIDEGFGSLSDDYLDDVIDVLRSISRTRDIGVISHVGRLKDQIAERISVTRINEDSASRLTVVV</sequence>
<evidence type="ECO:0000313" key="8">
    <source>
        <dbReference type="Proteomes" id="UP000245753"/>
    </source>
</evidence>
<proteinExistence type="inferred from homology"/>
<protein>
    <recommendedName>
        <fullName evidence="3">Nuclease SbcCD subunit C</fullName>
    </recommendedName>
</protein>
<evidence type="ECO:0000313" key="7">
    <source>
        <dbReference type="EMBL" id="PWG60099.1"/>
    </source>
</evidence>
<dbReference type="InterPro" id="IPR025662">
    <property type="entry name" value="Sigma_54_int_dom_ATP-bd_1"/>
</dbReference>
<keyword evidence="8" id="KW-1185">Reference proteome</keyword>
<dbReference type="SUPFAM" id="SSF52540">
    <property type="entry name" value="P-loop containing nucleoside triphosphate hydrolases"/>
    <property type="match status" value="1"/>
</dbReference>
<evidence type="ECO:0000259" key="6">
    <source>
        <dbReference type="Pfam" id="PF13476"/>
    </source>
</evidence>
<dbReference type="Pfam" id="PF13558">
    <property type="entry name" value="SbcC_Walker_B"/>
    <property type="match status" value="1"/>
</dbReference>
<dbReference type="Gene3D" id="3.40.50.300">
    <property type="entry name" value="P-loop containing nucleotide triphosphate hydrolases"/>
    <property type="match status" value="2"/>
</dbReference>
<gene>
    <name evidence="7" type="ORF">DF200_04175</name>
</gene>
<dbReference type="GO" id="GO:0006302">
    <property type="term" value="P:double-strand break repair"/>
    <property type="evidence" value="ECO:0007669"/>
    <property type="project" value="InterPro"/>
</dbReference>
<evidence type="ECO:0000256" key="2">
    <source>
        <dbReference type="ARBA" id="ARBA00011322"/>
    </source>
</evidence>
<evidence type="ECO:0000256" key="3">
    <source>
        <dbReference type="ARBA" id="ARBA00013368"/>
    </source>
</evidence>
<dbReference type="InterPro" id="IPR027417">
    <property type="entry name" value="P-loop_NTPase"/>
</dbReference>
<organism evidence="7 8">
    <name type="scientific">Bifidobacterium catulorum</name>
    <dbReference type="NCBI Taxonomy" id="1630173"/>
    <lineage>
        <taxon>Bacteria</taxon>
        <taxon>Bacillati</taxon>
        <taxon>Actinomycetota</taxon>
        <taxon>Actinomycetes</taxon>
        <taxon>Bifidobacteriales</taxon>
        <taxon>Bifidobacteriaceae</taxon>
        <taxon>Bifidobacterium</taxon>
    </lineage>
</organism>
<comment type="caution">
    <text evidence="7">The sequence shown here is derived from an EMBL/GenBank/DDBJ whole genome shotgun (WGS) entry which is preliminary data.</text>
</comment>
<dbReference type="EMBL" id="QFFN01000007">
    <property type="protein sequence ID" value="PWG60099.1"/>
    <property type="molecule type" value="Genomic_DNA"/>
</dbReference>
<feature type="domain" description="Rad50/SbcC-type AAA" evidence="6">
    <location>
        <begin position="92"/>
        <end position="309"/>
    </location>
</feature>
<keyword evidence="4" id="KW-0175">Coiled coil</keyword>
<dbReference type="Pfam" id="PF13476">
    <property type="entry name" value="AAA_23"/>
    <property type="match status" value="1"/>
</dbReference>
<dbReference type="AlphaFoldDB" id="A0A2U2MTC1"/>
<dbReference type="PROSITE" id="PS00675">
    <property type="entry name" value="SIGMA54_INTERACT_1"/>
    <property type="match status" value="1"/>
</dbReference>
<feature type="compositionally biased region" description="Basic and acidic residues" evidence="5">
    <location>
        <begin position="456"/>
        <end position="476"/>
    </location>
</feature>
<evidence type="ECO:0000256" key="5">
    <source>
        <dbReference type="SAM" id="MobiDB-lite"/>
    </source>
</evidence>
<evidence type="ECO:0000256" key="1">
    <source>
        <dbReference type="ARBA" id="ARBA00006930"/>
    </source>
</evidence>
<dbReference type="PANTHER" id="PTHR32114:SF2">
    <property type="entry name" value="ABC TRANSPORTER ABCH.3"/>
    <property type="match status" value="1"/>
</dbReference>
<feature type="compositionally biased region" description="Basic residues" evidence="5">
    <location>
        <begin position="1"/>
        <end position="16"/>
    </location>
</feature>
<feature type="coiled-coil region" evidence="4">
    <location>
        <begin position="737"/>
        <end position="870"/>
    </location>
</feature>
<feature type="region of interest" description="Disordered" evidence="5">
    <location>
        <begin position="456"/>
        <end position="478"/>
    </location>
</feature>
<feature type="coiled-coil region" evidence="4">
    <location>
        <begin position="532"/>
        <end position="627"/>
    </location>
</feature>
<comment type="subunit">
    <text evidence="2">Heterodimer of SbcC and SbcD.</text>
</comment>
<comment type="similarity">
    <text evidence="1">Belongs to the SMC family. SbcC subfamily.</text>
</comment>
<accession>A0A2U2MTC1</accession>
<dbReference type="PANTHER" id="PTHR32114">
    <property type="entry name" value="ABC TRANSPORTER ABCH.3"/>
    <property type="match status" value="1"/>
</dbReference>
<feature type="region of interest" description="Disordered" evidence="5">
    <location>
        <begin position="1"/>
        <end position="41"/>
    </location>
</feature>
<dbReference type="GO" id="GO:0016887">
    <property type="term" value="F:ATP hydrolysis activity"/>
    <property type="evidence" value="ECO:0007669"/>
    <property type="project" value="InterPro"/>
</dbReference>
<evidence type="ECO:0000256" key="4">
    <source>
        <dbReference type="SAM" id="Coils"/>
    </source>
</evidence>
<dbReference type="Proteomes" id="UP000245753">
    <property type="component" value="Unassembled WGS sequence"/>
</dbReference>